<dbReference type="SUPFAM" id="SSF103612">
    <property type="entry name" value="SBT domain"/>
    <property type="match status" value="1"/>
</dbReference>
<dbReference type="Pfam" id="PF03110">
    <property type="entry name" value="SBP"/>
    <property type="match status" value="1"/>
</dbReference>
<dbReference type="AlphaFoldDB" id="A0ABC9H3W5"/>
<dbReference type="Gene3D" id="4.10.1100.10">
    <property type="entry name" value="Transcription factor, SBP-box domain"/>
    <property type="match status" value="1"/>
</dbReference>
<dbReference type="EMBL" id="CAXIPR030001363">
    <property type="protein sequence ID" value="CAM0148489.1"/>
    <property type="molecule type" value="Genomic_DNA"/>
</dbReference>
<keyword evidence="4" id="KW-0862">Zinc</keyword>
<keyword evidence="3 9" id="KW-0863">Zinc-finger</keyword>
<dbReference type="PANTHER" id="PTHR31251:SF186">
    <property type="entry name" value="SQUAMOSA PROMOTER-BINDING-LIKE PROTEIN 19-RELATED"/>
    <property type="match status" value="1"/>
</dbReference>
<dbReference type="InterPro" id="IPR044817">
    <property type="entry name" value="SBP-like"/>
</dbReference>
<comment type="subcellular location">
    <subcellularLocation>
        <location evidence="1">Nucleus</location>
    </subcellularLocation>
</comment>
<keyword evidence="7" id="KW-0804">Transcription</keyword>
<keyword evidence="12" id="KW-1185">Reference proteome</keyword>
<proteinExistence type="predicted"/>
<dbReference type="Proteomes" id="UP001497457">
    <property type="component" value="Unassembled WGS sequence"/>
</dbReference>
<evidence type="ECO:0000256" key="5">
    <source>
        <dbReference type="ARBA" id="ARBA00023015"/>
    </source>
</evidence>
<evidence type="ECO:0000256" key="7">
    <source>
        <dbReference type="ARBA" id="ARBA00023163"/>
    </source>
</evidence>
<evidence type="ECO:0000256" key="2">
    <source>
        <dbReference type="ARBA" id="ARBA00022723"/>
    </source>
</evidence>
<organism evidence="11 12">
    <name type="scientific">Urochloa decumbens</name>
    <dbReference type="NCBI Taxonomy" id="240449"/>
    <lineage>
        <taxon>Eukaryota</taxon>
        <taxon>Viridiplantae</taxon>
        <taxon>Streptophyta</taxon>
        <taxon>Embryophyta</taxon>
        <taxon>Tracheophyta</taxon>
        <taxon>Spermatophyta</taxon>
        <taxon>Magnoliopsida</taxon>
        <taxon>Liliopsida</taxon>
        <taxon>Poales</taxon>
        <taxon>Poaceae</taxon>
        <taxon>PACMAD clade</taxon>
        <taxon>Panicoideae</taxon>
        <taxon>Panicodae</taxon>
        <taxon>Paniceae</taxon>
        <taxon>Melinidinae</taxon>
        <taxon>Urochloa</taxon>
    </lineage>
</organism>
<sequence length="301" mass="32689">MDCAAVSGVPSWGAAVAADPGSIMLSSDATEVWLQDFATSVVQPAQQEEVAGAARRSRTDGGGGAAACSVDGCLFDLTHCREYYRRHKVCEMHSKMPVVFVRSLEQRFCQQCSRFHILSEFDKGKRSCRKRLADHNRRRRKPKPDLTNLGGFIAYHQVNQFEVYPRGIATVRQNSDAIHFVNHSPPFSTSLLGPLRVPKQFLFALDSGGMLRTDCPGHLLSGTLRPKCASSLLSSSMHRPSPALIPTAGQAQVASPVSCITSTLQSTTTAANTSFSSGGGHLAFASDAVLSSQELRFPWQY</sequence>
<dbReference type="PROSITE" id="PS51141">
    <property type="entry name" value="ZF_SBP"/>
    <property type="match status" value="1"/>
</dbReference>
<keyword evidence="2" id="KW-0479">Metal-binding</keyword>
<evidence type="ECO:0000313" key="11">
    <source>
        <dbReference type="EMBL" id="CAM0148489.1"/>
    </source>
</evidence>
<dbReference type="InterPro" id="IPR036893">
    <property type="entry name" value="SBP_sf"/>
</dbReference>
<dbReference type="GO" id="GO:0003677">
    <property type="term" value="F:DNA binding"/>
    <property type="evidence" value="ECO:0007669"/>
    <property type="project" value="UniProtKB-KW"/>
</dbReference>
<dbReference type="PANTHER" id="PTHR31251">
    <property type="entry name" value="SQUAMOSA PROMOTER-BINDING-LIKE PROTEIN 4"/>
    <property type="match status" value="1"/>
</dbReference>
<dbReference type="InterPro" id="IPR004333">
    <property type="entry name" value="SBP_dom"/>
</dbReference>
<evidence type="ECO:0000313" key="12">
    <source>
        <dbReference type="Proteomes" id="UP001497457"/>
    </source>
</evidence>
<gene>
    <name evidence="11" type="ORF">URODEC1_LOCUS121795</name>
</gene>
<name>A0ABC9H3W5_9POAL</name>
<evidence type="ECO:0000256" key="3">
    <source>
        <dbReference type="ARBA" id="ARBA00022771"/>
    </source>
</evidence>
<reference evidence="11" key="1">
    <citation type="submission" date="2024-10" db="EMBL/GenBank/DDBJ databases">
        <authorList>
            <person name="Ryan C."/>
        </authorList>
    </citation>
    <scope>NUCLEOTIDE SEQUENCE [LARGE SCALE GENOMIC DNA]</scope>
</reference>
<evidence type="ECO:0000256" key="6">
    <source>
        <dbReference type="ARBA" id="ARBA00023125"/>
    </source>
</evidence>
<comment type="caution">
    <text evidence="11">The sequence shown here is derived from an EMBL/GenBank/DDBJ whole genome shotgun (WGS) entry which is preliminary data.</text>
</comment>
<evidence type="ECO:0000256" key="1">
    <source>
        <dbReference type="ARBA" id="ARBA00004123"/>
    </source>
</evidence>
<keyword evidence="6" id="KW-0238">DNA-binding</keyword>
<dbReference type="GO" id="GO:0008270">
    <property type="term" value="F:zinc ion binding"/>
    <property type="evidence" value="ECO:0007669"/>
    <property type="project" value="UniProtKB-KW"/>
</dbReference>
<dbReference type="FunFam" id="4.10.1100.10:FF:000001">
    <property type="entry name" value="Squamosa promoter-binding-like protein 14"/>
    <property type="match status" value="1"/>
</dbReference>
<evidence type="ECO:0000259" key="10">
    <source>
        <dbReference type="PROSITE" id="PS51141"/>
    </source>
</evidence>
<evidence type="ECO:0000256" key="4">
    <source>
        <dbReference type="ARBA" id="ARBA00022833"/>
    </source>
</evidence>
<dbReference type="GO" id="GO:0005634">
    <property type="term" value="C:nucleus"/>
    <property type="evidence" value="ECO:0007669"/>
    <property type="project" value="UniProtKB-SubCell"/>
</dbReference>
<feature type="domain" description="SBP-type" evidence="10">
    <location>
        <begin position="65"/>
        <end position="142"/>
    </location>
</feature>
<evidence type="ECO:0000256" key="9">
    <source>
        <dbReference type="PROSITE-ProRule" id="PRU00470"/>
    </source>
</evidence>
<accession>A0ABC9H3W5</accession>
<evidence type="ECO:0000256" key="8">
    <source>
        <dbReference type="ARBA" id="ARBA00023242"/>
    </source>
</evidence>
<protein>
    <recommendedName>
        <fullName evidence="10">SBP-type domain-containing protein</fullName>
    </recommendedName>
</protein>
<keyword evidence="8" id="KW-0539">Nucleus</keyword>
<keyword evidence="5" id="KW-0805">Transcription regulation</keyword>